<dbReference type="GO" id="GO:0045259">
    <property type="term" value="C:proton-transporting ATP synthase complex"/>
    <property type="evidence" value="ECO:0007669"/>
    <property type="project" value="InterPro"/>
</dbReference>
<dbReference type="SUPFAM" id="SSF47917">
    <property type="entry name" value="C-terminal domain of alpha and beta subunits of F1 ATP synthase"/>
    <property type="match status" value="1"/>
</dbReference>
<name>A0AAV7HBV1_DENCH</name>
<feature type="domain" description="ATP synthase alpha subunit C-terminal" evidence="2">
    <location>
        <begin position="62"/>
        <end position="102"/>
    </location>
</feature>
<dbReference type="InterPro" id="IPR038376">
    <property type="entry name" value="ATP_synth_asu_C_sf"/>
</dbReference>
<evidence type="ECO:0000259" key="2">
    <source>
        <dbReference type="Pfam" id="PF00306"/>
    </source>
</evidence>
<evidence type="ECO:0000256" key="1">
    <source>
        <dbReference type="ARBA" id="ARBA00004173"/>
    </source>
</evidence>
<dbReference type="Gene3D" id="3.40.50.300">
    <property type="entry name" value="P-loop containing nucleotide triphosphate hydrolases"/>
    <property type="match status" value="1"/>
</dbReference>
<dbReference type="InterPro" id="IPR000793">
    <property type="entry name" value="ATP_synth_asu_C"/>
</dbReference>
<gene>
    <name evidence="3" type="ORF">IEQ34_006189</name>
</gene>
<dbReference type="GO" id="GO:0043531">
    <property type="term" value="F:ADP binding"/>
    <property type="evidence" value="ECO:0007669"/>
    <property type="project" value="TreeGrafter"/>
</dbReference>
<proteinExistence type="predicted"/>
<dbReference type="InterPro" id="IPR027417">
    <property type="entry name" value="P-loop_NTPase"/>
</dbReference>
<dbReference type="GO" id="GO:0005739">
    <property type="term" value="C:mitochondrion"/>
    <property type="evidence" value="ECO:0007669"/>
    <property type="project" value="UniProtKB-SubCell"/>
</dbReference>
<dbReference type="PANTHER" id="PTHR48082">
    <property type="entry name" value="ATP SYNTHASE SUBUNIT ALPHA, MITOCHONDRIAL"/>
    <property type="match status" value="1"/>
</dbReference>
<comment type="subcellular location">
    <subcellularLocation>
        <location evidence="1">Mitochondrion</location>
    </subcellularLocation>
</comment>
<dbReference type="Proteomes" id="UP000775213">
    <property type="component" value="Unassembled WGS sequence"/>
</dbReference>
<comment type="caution">
    <text evidence="3">The sequence shown here is derived from an EMBL/GenBank/DDBJ whole genome shotgun (WGS) entry which is preliminary data.</text>
</comment>
<dbReference type="Gene3D" id="1.20.150.20">
    <property type="entry name" value="ATP synthase alpha/beta chain, C-terminal domain"/>
    <property type="match status" value="1"/>
</dbReference>
<sequence>MRCTKYDSLPIVETQPRVLLSYININVISITDIEIFLSIDLFMARIRHAINVGIFVSRIIPQFAYDIDKDAQNLLARGQQLCQLFKQSHSDPLILEDKIATI</sequence>
<dbReference type="PANTHER" id="PTHR48082:SF2">
    <property type="entry name" value="ATP SYNTHASE SUBUNIT ALPHA, MITOCHONDRIAL"/>
    <property type="match status" value="1"/>
</dbReference>
<dbReference type="EMBL" id="JAGFBR010000006">
    <property type="protein sequence ID" value="KAH0466086.1"/>
    <property type="molecule type" value="Genomic_DNA"/>
</dbReference>
<organism evidence="3 4">
    <name type="scientific">Dendrobium chrysotoxum</name>
    <name type="common">Orchid</name>
    <dbReference type="NCBI Taxonomy" id="161865"/>
    <lineage>
        <taxon>Eukaryota</taxon>
        <taxon>Viridiplantae</taxon>
        <taxon>Streptophyta</taxon>
        <taxon>Embryophyta</taxon>
        <taxon>Tracheophyta</taxon>
        <taxon>Spermatophyta</taxon>
        <taxon>Magnoliopsida</taxon>
        <taxon>Liliopsida</taxon>
        <taxon>Asparagales</taxon>
        <taxon>Orchidaceae</taxon>
        <taxon>Epidendroideae</taxon>
        <taxon>Malaxideae</taxon>
        <taxon>Dendrobiinae</taxon>
        <taxon>Dendrobium</taxon>
    </lineage>
</organism>
<reference evidence="3 4" key="1">
    <citation type="journal article" date="2021" name="Hortic Res">
        <title>Chromosome-scale assembly of the Dendrobium chrysotoxum genome enhances the understanding of orchid evolution.</title>
        <authorList>
            <person name="Zhang Y."/>
            <person name="Zhang G.Q."/>
            <person name="Zhang D."/>
            <person name="Liu X.D."/>
            <person name="Xu X.Y."/>
            <person name="Sun W.H."/>
            <person name="Yu X."/>
            <person name="Zhu X."/>
            <person name="Wang Z.W."/>
            <person name="Zhao X."/>
            <person name="Zhong W.Y."/>
            <person name="Chen H."/>
            <person name="Yin W.L."/>
            <person name="Huang T."/>
            <person name="Niu S.C."/>
            <person name="Liu Z.J."/>
        </authorList>
    </citation>
    <scope>NUCLEOTIDE SEQUENCE [LARGE SCALE GENOMIC DNA]</scope>
    <source>
        <strain evidence="3">Lindl</strain>
    </source>
</reference>
<dbReference type="GO" id="GO:0046933">
    <property type="term" value="F:proton-transporting ATP synthase activity, rotational mechanism"/>
    <property type="evidence" value="ECO:0007669"/>
    <property type="project" value="InterPro"/>
</dbReference>
<keyword evidence="4" id="KW-1185">Reference proteome</keyword>
<dbReference type="AlphaFoldDB" id="A0AAV7HBV1"/>
<dbReference type="GO" id="GO:0005524">
    <property type="term" value="F:ATP binding"/>
    <property type="evidence" value="ECO:0007669"/>
    <property type="project" value="TreeGrafter"/>
</dbReference>
<evidence type="ECO:0000313" key="4">
    <source>
        <dbReference type="Proteomes" id="UP000775213"/>
    </source>
</evidence>
<dbReference type="InterPro" id="IPR005294">
    <property type="entry name" value="ATP_synth_F1_asu"/>
</dbReference>
<accession>A0AAV7HBV1</accession>
<evidence type="ECO:0000313" key="3">
    <source>
        <dbReference type="EMBL" id="KAH0466086.1"/>
    </source>
</evidence>
<dbReference type="Pfam" id="PF00306">
    <property type="entry name" value="ATP-synt_ab_C"/>
    <property type="match status" value="1"/>
</dbReference>
<protein>
    <recommendedName>
        <fullName evidence="2">ATP synthase alpha subunit C-terminal domain-containing protein</fullName>
    </recommendedName>
</protein>